<protein>
    <submittedName>
        <fullName evidence="2">DUF1349 domain-containing protein</fullName>
    </submittedName>
</protein>
<reference evidence="2 3" key="1">
    <citation type="submission" date="2021-04" db="EMBL/GenBank/DDBJ databases">
        <title>Paenibacillus sp. DLE-14 whole genome sequence.</title>
        <authorList>
            <person name="Ham Y.J."/>
        </authorList>
    </citation>
    <scope>NUCLEOTIDE SEQUENCE [LARGE SCALE GENOMIC DNA]</scope>
    <source>
        <strain evidence="2 3">DLE-14</strain>
    </source>
</reference>
<accession>A0ABS5CCB6</accession>
<dbReference type="InterPro" id="IPR013320">
    <property type="entry name" value="ConA-like_dom_sf"/>
</dbReference>
<dbReference type="SUPFAM" id="SSF49899">
    <property type="entry name" value="Concanavalin A-like lectins/glucanases"/>
    <property type="match status" value="1"/>
</dbReference>
<dbReference type="EMBL" id="JAGKSP010000004">
    <property type="protein sequence ID" value="MBP3963573.1"/>
    <property type="molecule type" value="Genomic_DNA"/>
</dbReference>
<evidence type="ECO:0000313" key="1">
    <source>
        <dbReference type="EMBL" id="MBP3961756.1"/>
    </source>
</evidence>
<proteinExistence type="predicted"/>
<evidence type="ECO:0000313" key="3">
    <source>
        <dbReference type="Proteomes" id="UP000673394"/>
    </source>
</evidence>
<comment type="caution">
    <text evidence="2">The sequence shown here is derived from an EMBL/GenBank/DDBJ whole genome shotgun (WGS) entry which is preliminary data.</text>
</comment>
<dbReference type="Pfam" id="PF07081">
    <property type="entry name" value="DUF1349"/>
    <property type="match status" value="1"/>
</dbReference>
<dbReference type="InterPro" id="IPR009784">
    <property type="entry name" value="DUF1349"/>
</dbReference>
<evidence type="ECO:0000313" key="2">
    <source>
        <dbReference type="EMBL" id="MBP3963573.1"/>
    </source>
</evidence>
<dbReference type="EMBL" id="JAGKSP010000001">
    <property type="protein sequence ID" value="MBP3961756.1"/>
    <property type="molecule type" value="Genomic_DNA"/>
</dbReference>
<organism evidence="2 3">
    <name type="scientific">Paenibacillus lignilyticus</name>
    <dbReference type="NCBI Taxonomy" id="1172615"/>
    <lineage>
        <taxon>Bacteria</taxon>
        <taxon>Bacillati</taxon>
        <taxon>Bacillota</taxon>
        <taxon>Bacilli</taxon>
        <taxon>Bacillales</taxon>
        <taxon>Paenibacillaceae</taxon>
        <taxon>Paenibacillus</taxon>
    </lineage>
</organism>
<dbReference type="Gene3D" id="2.60.120.200">
    <property type="match status" value="1"/>
</dbReference>
<dbReference type="Proteomes" id="UP000673394">
    <property type="component" value="Unassembled WGS sequence"/>
</dbReference>
<sequence length="193" mass="21583">MVEANLLLNLQPERTMQWMNEPSHSERGENGELIIEAPANADFYQDPAGKHVVSSAPFLYRPVTGSFVLTTRLSASMTHKYDSGCLMLMVDDRNWAKLCFEYDGECPTIVSVVTKDGSSDDCNSERVEVEKPYLRITRDDNCISFHYSADGELWRQIRYFGMNLPSTCLTGVVAQSPQGTGCLVKIDELTLTA</sequence>
<gene>
    <name evidence="1" type="ORF">I8J30_03465</name>
    <name evidence="2" type="ORF">I8J30_12730</name>
</gene>
<name>A0ABS5CCB6_9BACL</name>
<dbReference type="RefSeq" id="WP_210656073.1">
    <property type="nucleotide sequence ID" value="NZ_JAGKSP010000001.1"/>
</dbReference>
<dbReference type="PANTHER" id="PTHR35332">
    <property type="entry name" value="REGULATION OF ENOLASE PROTEIN 1"/>
    <property type="match status" value="1"/>
</dbReference>
<dbReference type="PANTHER" id="PTHR35332:SF2">
    <property type="entry name" value="REGULATION OF ENOLASE PROTEIN 1"/>
    <property type="match status" value="1"/>
</dbReference>
<keyword evidence="3" id="KW-1185">Reference proteome</keyword>